<feature type="coiled-coil region" evidence="2">
    <location>
        <begin position="161"/>
        <end position="248"/>
    </location>
</feature>
<accession>A0A368ZLR7</accession>
<dbReference type="Gene3D" id="2.70.70.10">
    <property type="entry name" value="Glucose Permease (Domain IIA)"/>
    <property type="match status" value="1"/>
</dbReference>
<dbReference type="Proteomes" id="UP000253436">
    <property type="component" value="Unassembled WGS sequence"/>
</dbReference>
<dbReference type="InterPro" id="IPR016047">
    <property type="entry name" value="M23ase_b-sheet_dom"/>
</dbReference>
<dbReference type="RefSeq" id="WP_114308043.1">
    <property type="nucleotide sequence ID" value="NZ_QPJO01000001.1"/>
</dbReference>
<keyword evidence="5" id="KW-1185">Reference proteome</keyword>
<dbReference type="GO" id="GO:0004222">
    <property type="term" value="F:metalloendopeptidase activity"/>
    <property type="evidence" value="ECO:0007669"/>
    <property type="project" value="TreeGrafter"/>
</dbReference>
<dbReference type="AlphaFoldDB" id="A0A368ZLR7"/>
<comment type="caution">
    <text evidence="4">The sequence shown here is derived from an EMBL/GenBank/DDBJ whole genome shotgun (WGS) entry which is preliminary data.</text>
</comment>
<dbReference type="InterPro" id="IPR011055">
    <property type="entry name" value="Dup_hybrid_motif"/>
</dbReference>
<dbReference type="Pfam" id="PF01551">
    <property type="entry name" value="Peptidase_M23"/>
    <property type="match status" value="1"/>
</dbReference>
<keyword evidence="2" id="KW-0175">Coiled coil</keyword>
<evidence type="ECO:0000256" key="1">
    <source>
        <dbReference type="ARBA" id="ARBA00022729"/>
    </source>
</evidence>
<dbReference type="OrthoDB" id="9815884at2"/>
<dbReference type="CDD" id="cd12797">
    <property type="entry name" value="M23_peptidase"/>
    <property type="match status" value="1"/>
</dbReference>
<evidence type="ECO:0000313" key="5">
    <source>
        <dbReference type="Proteomes" id="UP000253436"/>
    </source>
</evidence>
<gene>
    <name evidence="4" type="ORF">DFQ08_101321</name>
</gene>
<sequence length="406" mass="46548">MKKNFYILLIIGLILPTISLWAQSDKQKQLEQQRQQVLREMKQINALLFSKKKEQKSAITLIEDINYKVNVRKNLIRITNEQANLLTREINTNQEEITSLRTQLQELKDDYAAMVVKSYKSKSEQSKVMFLLSSQNFQQAYKRLQYIRQYRDYQKEQGEAIKVKTKELQDLNIQLSKQKEDKKKLIEENRIAKRELEGELKERETLMASIKSDMSKFASQIKAKQQEANRLDKEIDRLIAEAIAAANKKSGKKSSTGKFILTPEAKKLAANFASNKGRLGWPVARGVVKAKFGKGRSLTDRSVEVNHSGIKIATEANADVKAIFNGVVSSIHVMKRGNPTILIRHGDYITIYHNLSKLYVKKGDKISTGQVIGKVFSNKITGETLLDFRIYKNNLKLNPESWLARQ</sequence>
<feature type="coiled-coil region" evidence="2">
    <location>
        <begin position="76"/>
        <end position="110"/>
    </location>
</feature>
<dbReference type="PANTHER" id="PTHR21666:SF289">
    <property type="entry name" value="L-ALA--D-GLU ENDOPEPTIDASE"/>
    <property type="match status" value="1"/>
</dbReference>
<proteinExistence type="predicted"/>
<dbReference type="SUPFAM" id="SSF51261">
    <property type="entry name" value="Duplicated hybrid motif"/>
    <property type="match status" value="1"/>
</dbReference>
<dbReference type="PANTHER" id="PTHR21666">
    <property type="entry name" value="PEPTIDASE-RELATED"/>
    <property type="match status" value="1"/>
</dbReference>
<evidence type="ECO:0000259" key="3">
    <source>
        <dbReference type="Pfam" id="PF01551"/>
    </source>
</evidence>
<name>A0A368ZLR7_9FLAO</name>
<keyword evidence="1" id="KW-0732">Signal</keyword>
<dbReference type="InterPro" id="IPR050570">
    <property type="entry name" value="Cell_wall_metabolism_enzyme"/>
</dbReference>
<protein>
    <submittedName>
        <fullName evidence="4">Septal ring factor EnvC (AmiA/AmiB activator)</fullName>
    </submittedName>
</protein>
<evidence type="ECO:0000313" key="4">
    <source>
        <dbReference type="EMBL" id="RCW93526.1"/>
    </source>
</evidence>
<organism evidence="4 5">
    <name type="scientific">Winogradskyella arenosi</name>
    <dbReference type="NCBI Taxonomy" id="533325"/>
    <lineage>
        <taxon>Bacteria</taxon>
        <taxon>Pseudomonadati</taxon>
        <taxon>Bacteroidota</taxon>
        <taxon>Flavobacteriia</taxon>
        <taxon>Flavobacteriales</taxon>
        <taxon>Flavobacteriaceae</taxon>
        <taxon>Winogradskyella</taxon>
    </lineage>
</organism>
<feature type="domain" description="M23ase beta-sheet core" evidence="3">
    <location>
        <begin position="306"/>
        <end position="399"/>
    </location>
</feature>
<reference evidence="4 5" key="1">
    <citation type="submission" date="2018-07" db="EMBL/GenBank/DDBJ databases">
        <title>Genomic Encyclopedia of Type Strains, Phase III (KMG-III): the genomes of soil and plant-associated and newly described type strains.</title>
        <authorList>
            <person name="Whitman W."/>
        </authorList>
    </citation>
    <scope>NUCLEOTIDE SEQUENCE [LARGE SCALE GENOMIC DNA]</scope>
    <source>
        <strain evidence="4 5">CECT 7958</strain>
    </source>
</reference>
<dbReference type="Gene3D" id="6.10.250.3150">
    <property type="match status" value="1"/>
</dbReference>
<evidence type="ECO:0000256" key="2">
    <source>
        <dbReference type="SAM" id="Coils"/>
    </source>
</evidence>
<dbReference type="EMBL" id="QPJO01000001">
    <property type="protein sequence ID" value="RCW93526.1"/>
    <property type="molecule type" value="Genomic_DNA"/>
</dbReference>